<organism evidence="1">
    <name type="scientific">Tanacetum cinerariifolium</name>
    <name type="common">Dalmatian daisy</name>
    <name type="synonym">Chrysanthemum cinerariifolium</name>
    <dbReference type="NCBI Taxonomy" id="118510"/>
    <lineage>
        <taxon>Eukaryota</taxon>
        <taxon>Viridiplantae</taxon>
        <taxon>Streptophyta</taxon>
        <taxon>Embryophyta</taxon>
        <taxon>Tracheophyta</taxon>
        <taxon>Spermatophyta</taxon>
        <taxon>Magnoliopsida</taxon>
        <taxon>eudicotyledons</taxon>
        <taxon>Gunneridae</taxon>
        <taxon>Pentapetalae</taxon>
        <taxon>asterids</taxon>
        <taxon>campanulids</taxon>
        <taxon>Asterales</taxon>
        <taxon>Asteraceae</taxon>
        <taxon>Asteroideae</taxon>
        <taxon>Anthemideae</taxon>
        <taxon>Anthemidinae</taxon>
        <taxon>Tanacetum</taxon>
    </lineage>
</organism>
<dbReference type="EMBL" id="BKCJ010041389">
    <property type="protein sequence ID" value="GEV99592.1"/>
    <property type="molecule type" value="Genomic_DNA"/>
</dbReference>
<comment type="caution">
    <text evidence="1">The sequence shown here is derived from an EMBL/GenBank/DDBJ whole genome shotgun (WGS) entry which is preliminary data.</text>
</comment>
<protein>
    <submittedName>
        <fullName evidence="1">Integrase, catalytic region, zinc finger, CCHC-type, peptidase aspartic, catalytic</fullName>
    </submittedName>
</protein>
<sequence>MANLSEDIQCAGFDTRPPMLDRTDFASWKQHIRLYCQGKENVANILKSIDEGSFQMGTFRETLAEGIEGAFHLGPKRPRVYSDLSPEEKERVDKIKVKGTMHEVQVQLVMRELRTELGMLIQVKQGKLSVTTTTDVDCDAFVFDVDEAPTAQTMFMANLSSADPVYNEASPSYDSDILSELKVAIGYKNPLNLTRTQQVQSALYNGREIIKTNHVSAIVHNSEDTLEIAEITRKKMNDKMKDPECVKKKVKIAPHDYLKDNYLATFTPQKQLTLEQIFWSKDLLKMTAEALKEQTTTSRQIKVLTVSSKYTYNACS</sequence>
<accession>A0A699GVK9</accession>
<evidence type="ECO:0000313" key="1">
    <source>
        <dbReference type="EMBL" id="GEV99592.1"/>
    </source>
</evidence>
<gene>
    <name evidence="1" type="ORF">Tci_171569</name>
</gene>
<proteinExistence type="predicted"/>
<reference evidence="1" key="1">
    <citation type="journal article" date="2019" name="Sci. Rep.">
        <title>Draft genome of Tanacetum cinerariifolium, the natural source of mosquito coil.</title>
        <authorList>
            <person name="Yamashiro T."/>
            <person name="Shiraishi A."/>
            <person name="Satake H."/>
            <person name="Nakayama K."/>
        </authorList>
    </citation>
    <scope>NUCLEOTIDE SEQUENCE</scope>
</reference>
<dbReference type="AlphaFoldDB" id="A0A699GVK9"/>
<name>A0A699GVK9_TANCI</name>